<evidence type="ECO:0000256" key="7">
    <source>
        <dbReference type="ARBA" id="ARBA00022801"/>
    </source>
</evidence>
<evidence type="ECO:0000256" key="13">
    <source>
        <dbReference type="SAM" id="SignalP"/>
    </source>
</evidence>
<dbReference type="InterPro" id="IPR010259">
    <property type="entry name" value="S8pro/Inhibitor_I9"/>
</dbReference>
<keyword evidence="18" id="KW-1185">Reference proteome</keyword>
<feature type="domain" description="Peptidase S8/S53" evidence="14">
    <location>
        <begin position="185"/>
        <end position="622"/>
    </location>
</feature>
<keyword evidence="3" id="KW-0134">Cell wall</keyword>
<dbReference type="RefSeq" id="WP_279242629.1">
    <property type="nucleotide sequence ID" value="NZ_CP036501.1"/>
</dbReference>
<dbReference type="InterPro" id="IPR036852">
    <property type="entry name" value="Peptidase_S8/S53_dom_sf"/>
</dbReference>
<dbReference type="InterPro" id="IPR015500">
    <property type="entry name" value="Peptidase_S8_subtilisin-rel"/>
</dbReference>
<dbReference type="PROSITE" id="PS00137">
    <property type="entry name" value="SUBTILASE_HIS"/>
    <property type="match status" value="1"/>
</dbReference>
<evidence type="ECO:0000256" key="11">
    <source>
        <dbReference type="RuleBase" id="RU003355"/>
    </source>
</evidence>
<proteinExistence type="inferred from homology"/>
<evidence type="ECO:0000256" key="9">
    <source>
        <dbReference type="ARBA" id="ARBA00022837"/>
    </source>
</evidence>
<feature type="region of interest" description="Disordered" evidence="12">
    <location>
        <begin position="1300"/>
        <end position="1328"/>
    </location>
</feature>
<dbReference type="Gene3D" id="3.50.30.30">
    <property type="match status" value="1"/>
</dbReference>
<evidence type="ECO:0000259" key="16">
    <source>
        <dbReference type="Pfam" id="PF05922"/>
    </source>
</evidence>
<evidence type="ECO:0000256" key="1">
    <source>
        <dbReference type="ARBA" id="ARBA00004613"/>
    </source>
</evidence>
<name>A0ABY6Q6F0_9GAMM</name>
<dbReference type="PROSITE" id="PS00136">
    <property type="entry name" value="SUBTILASE_ASP"/>
    <property type="match status" value="1"/>
</dbReference>
<sequence length="1328" mass="137603">MVNQLKTSFVMAALLALGLSTTLESLAASPQTQVPKGKVIAENAINKSVSPFNLRSYIVVLDEEPLVSFEDHRFSRDRDESSPSRSPKFAARQAQAQLIEQQQNAFVSGLGQDLPGAKVNLRYDTVLNGVVVQSNAPDARDILSNMPDVKYVVRDSIVRAHMDASLPLIKAPEAWSLVGGRDTAGAGVRVAVIDSGIVPEHPMFDATNFEAPAVLPDDDYCATVDPAFCSGKLIVARHYTPSDINAEEIDTPYDVDGHGTHVAGTAVGNRVSDSQGTELSGVAPGAYLMAYKALWADGSGSASGSTSSLLQALNDAVSDGADVINNSWGGSASSFDYQLYTDVFRRIEAAGVVLVTSAGNAGPNASSVGCPACAEPGLAIASTNTQSSSINLSVVTLNDVDFPAVPGGDVVHNTDLTARAVLADSIDSNNDDACAPFEAGSFDGGIGIAMRGGLTPDGDPCYFYIKAANLKDAGAQGMIIMNNVPGDAIAMGGLTDLTFPSVMVDLNQGLTLYTTVAEGDDITIGAFQRSEVPEGGISSFSSRGPNFEAAVLKPDVAAPGSPILSAAIGSTSDSYVALSGTSMSSPHVAGAAAVVLQNKPELSATEVKSALVNSANPDAAIGNAGTTASVFASGAGALDLASALGAELLFDTVSLSEGCFSSCDYRLVGKYTGDNALTLSMSLVLNDSNAAVTLASTLAVTPGDAFEVPLTLDVSSASEGWLTGRLIIQDPSQTISSASVPLSILVGEKEDAQVLGISGSITPGTASTVVVGIAGAPDTATDATYNVTITSPNGLTVDEASVTEQLNNATSTTLLGNAASGTVRWSGSLSELSGAITSESFFATGLSLKNDFESAIGSELDCDNIITKPDGCDDIFWGFEVAGLNLQIAGELIETLGISTNGLVVFNYTDEDASAYTYSPQKLPLRARPNSIIAPFWTDLVFGSNAVEGDVYFGIVADGEEDWVVIEWWNAYEWSEEGSSVTDPSYTFSLWMKANSDEIYINYTSLDALPTMLSVGLEDGSGASGISYYFSGTGEAPTANTSHRLNVDAFKGSATVSFDVQSSPIASVTDGSMSMEINTSKTIDLSALTTENRVDDRLTALLDVNGQRYEGTLPVNFPAGEMAYGIVSQTEHGELALASDQPGSTASVFEFTPGTGFVGTDSFTYEVYDSANPSHKSAKATVSITVEDNREDSDGDGLSDAKEAELGTDPQDADSDDDGINDGDEVALGTDPNNADSDGDGVSDGAEVTAGSDPNDASSQPSDGASEEAATGLPIWMLYVATSLSDAASEKQVPLTQTVNAKVQPEIQGAERPPENVLRTDRGGRPLL</sequence>
<dbReference type="InterPro" id="IPR023827">
    <property type="entry name" value="Peptidase_S8_Asp-AS"/>
</dbReference>
<dbReference type="InterPro" id="IPR022398">
    <property type="entry name" value="Peptidase_S8_His-AS"/>
</dbReference>
<dbReference type="SUPFAM" id="SSF103647">
    <property type="entry name" value="TSP type-3 repeat"/>
    <property type="match status" value="1"/>
</dbReference>
<feature type="active site" description="Charge relay system" evidence="10">
    <location>
        <position position="258"/>
    </location>
</feature>
<evidence type="ECO:0000313" key="17">
    <source>
        <dbReference type="EMBL" id="UZP73831.1"/>
    </source>
</evidence>
<feature type="domain" description="Inhibitor I9" evidence="16">
    <location>
        <begin position="56"/>
        <end position="161"/>
    </location>
</feature>
<dbReference type="InterPro" id="IPR017312">
    <property type="entry name" value="Subtilisin_Alteromonadales"/>
</dbReference>
<keyword evidence="6 13" id="KW-0732">Signal</keyword>
<feature type="compositionally biased region" description="Acidic residues" evidence="12">
    <location>
        <begin position="1211"/>
        <end position="1225"/>
    </location>
</feature>
<dbReference type="SUPFAM" id="SSF52743">
    <property type="entry name" value="Subtilisin-like"/>
    <property type="match status" value="1"/>
</dbReference>
<evidence type="ECO:0000259" key="14">
    <source>
        <dbReference type="Pfam" id="PF00082"/>
    </source>
</evidence>
<dbReference type="SUPFAM" id="SSF52025">
    <property type="entry name" value="PA domain"/>
    <property type="match status" value="1"/>
</dbReference>
<feature type="chain" id="PRO_5045779516" description="Peptidase S8/S53 domain-containing protein" evidence="13">
    <location>
        <begin position="28"/>
        <end position="1328"/>
    </location>
</feature>
<dbReference type="EMBL" id="CP036501">
    <property type="protein sequence ID" value="UZP73831.1"/>
    <property type="molecule type" value="Genomic_DNA"/>
</dbReference>
<dbReference type="InterPro" id="IPR023828">
    <property type="entry name" value="Peptidase_S8_Ser-AS"/>
</dbReference>
<comment type="subcellular location">
    <subcellularLocation>
        <location evidence="1">Secreted</location>
    </subcellularLocation>
</comment>
<feature type="compositionally biased region" description="Basic and acidic residues" evidence="12">
    <location>
        <begin position="1312"/>
        <end position="1328"/>
    </location>
</feature>
<comment type="similarity">
    <text evidence="2 10 11">Belongs to the peptidase S8 family.</text>
</comment>
<feature type="active site" description="Charge relay system" evidence="10">
    <location>
        <position position="194"/>
    </location>
</feature>
<feature type="domain" description="PA" evidence="15">
    <location>
        <begin position="423"/>
        <end position="512"/>
    </location>
</feature>
<evidence type="ECO:0000256" key="3">
    <source>
        <dbReference type="ARBA" id="ARBA00022512"/>
    </source>
</evidence>
<dbReference type="Pfam" id="PF00082">
    <property type="entry name" value="Peptidase_S8"/>
    <property type="match status" value="1"/>
</dbReference>
<protein>
    <recommendedName>
        <fullName evidence="19">Peptidase S8/S53 domain-containing protein</fullName>
    </recommendedName>
</protein>
<feature type="active site" description="Charge relay system" evidence="10">
    <location>
        <position position="582"/>
    </location>
</feature>
<dbReference type="Gene3D" id="3.40.50.200">
    <property type="entry name" value="Peptidase S8/S53 domain"/>
    <property type="match status" value="1"/>
</dbReference>
<keyword evidence="4" id="KW-0964">Secreted</keyword>
<feature type="region of interest" description="Disordered" evidence="12">
    <location>
        <begin position="1172"/>
        <end position="1269"/>
    </location>
</feature>
<organism evidence="17 18">
    <name type="scientific">Candidatus Paraluminiphilus aquimaris</name>
    <dbReference type="NCBI Taxonomy" id="2518994"/>
    <lineage>
        <taxon>Bacteria</taxon>
        <taxon>Pseudomonadati</taxon>
        <taxon>Pseudomonadota</taxon>
        <taxon>Gammaproteobacteria</taxon>
        <taxon>Cellvibrionales</taxon>
        <taxon>Halieaceae</taxon>
        <taxon>Candidatus Paraluminiphilus</taxon>
    </lineage>
</organism>
<feature type="compositionally biased region" description="Polar residues" evidence="12">
    <location>
        <begin position="1172"/>
        <end position="1186"/>
    </location>
</feature>
<evidence type="ECO:0000256" key="2">
    <source>
        <dbReference type="ARBA" id="ARBA00011073"/>
    </source>
</evidence>
<evidence type="ECO:0000256" key="10">
    <source>
        <dbReference type="PROSITE-ProRule" id="PRU01240"/>
    </source>
</evidence>
<evidence type="ECO:0000256" key="12">
    <source>
        <dbReference type="SAM" id="MobiDB-lite"/>
    </source>
</evidence>
<dbReference type="PROSITE" id="PS51892">
    <property type="entry name" value="SUBTILASE"/>
    <property type="match status" value="1"/>
</dbReference>
<dbReference type="PROSITE" id="PS00138">
    <property type="entry name" value="SUBTILASE_SER"/>
    <property type="match status" value="1"/>
</dbReference>
<evidence type="ECO:0000256" key="8">
    <source>
        <dbReference type="ARBA" id="ARBA00022825"/>
    </source>
</evidence>
<dbReference type="InterPro" id="IPR000209">
    <property type="entry name" value="Peptidase_S8/S53_dom"/>
</dbReference>
<dbReference type="Pfam" id="PF18884">
    <property type="entry name" value="TSP3_bac"/>
    <property type="match status" value="3"/>
</dbReference>
<evidence type="ECO:0000259" key="15">
    <source>
        <dbReference type="Pfam" id="PF02225"/>
    </source>
</evidence>
<dbReference type="Pfam" id="PF05922">
    <property type="entry name" value="Inhibitor_I9"/>
    <property type="match status" value="1"/>
</dbReference>
<dbReference type="Gene3D" id="2.60.40.3440">
    <property type="match status" value="1"/>
</dbReference>
<evidence type="ECO:0000256" key="4">
    <source>
        <dbReference type="ARBA" id="ARBA00022525"/>
    </source>
</evidence>
<keyword evidence="5 10" id="KW-0645">Protease</keyword>
<dbReference type="Pfam" id="PF02225">
    <property type="entry name" value="PA"/>
    <property type="match status" value="1"/>
</dbReference>
<dbReference type="PANTHER" id="PTHR43806:SF11">
    <property type="entry name" value="CEREVISIN-RELATED"/>
    <property type="match status" value="1"/>
</dbReference>
<dbReference type="InterPro" id="IPR028974">
    <property type="entry name" value="TSP_type-3_rpt"/>
</dbReference>
<dbReference type="InterPro" id="IPR003137">
    <property type="entry name" value="PA_domain"/>
</dbReference>
<accession>A0ABY6Q6F0</accession>
<evidence type="ECO:0000256" key="6">
    <source>
        <dbReference type="ARBA" id="ARBA00022729"/>
    </source>
</evidence>
<dbReference type="Proteomes" id="UP001317963">
    <property type="component" value="Chromosome"/>
</dbReference>
<evidence type="ECO:0008006" key="19">
    <source>
        <dbReference type="Google" id="ProtNLM"/>
    </source>
</evidence>
<dbReference type="PANTHER" id="PTHR43806">
    <property type="entry name" value="PEPTIDASE S8"/>
    <property type="match status" value="1"/>
</dbReference>
<evidence type="ECO:0000256" key="5">
    <source>
        <dbReference type="ARBA" id="ARBA00022670"/>
    </source>
</evidence>
<evidence type="ECO:0000313" key="18">
    <source>
        <dbReference type="Proteomes" id="UP001317963"/>
    </source>
</evidence>
<dbReference type="PRINTS" id="PR00723">
    <property type="entry name" value="SUBTILISIN"/>
</dbReference>
<dbReference type="PIRSF" id="PIRSF037898">
    <property type="entry name" value="Subtilisin_rel_Sputw3181_3341"/>
    <property type="match status" value="1"/>
</dbReference>
<keyword evidence="8 10" id="KW-0720">Serine protease</keyword>
<reference evidence="17 18" key="1">
    <citation type="submission" date="2019-02" db="EMBL/GenBank/DDBJ databases">
        <title>Halieaceae_genomes.</title>
        <authorList>
            <person name="Li S.-H."/>
        </authorList>
    </citation>
    <scope>NUCLEOTIDE SEQUENCE [LARGE SCALE GENOMIC DNA]</scope>
    <source>
        <strain evidence="17 18">JH123</strain>
    </source>
</reference>
<keyword evidence="7 10" id="KW-0378">Hydrolase</keyword>
<dbReference type="InterPro" id="IPR046450">
    <property type="entry name" value="PA_dom_sf"/>
</dbReference>
<feature type="signal peptide" evidence="13">
    <location>
        <begin position="1"/>
        <end position="27"/>
    </location>
</feature>
<keyword evidence="9" id="KW-0106">Calcium</keyword>
<dbReference type="InterPro" id="IPR059100">
    <property type="entry name" value="TSP3_bac"/>
</dbReference>
<dbReference type="InterPro" id="IPR050131">
    <property type="entry name" value="Peptidase_S8_subtilisin-like"/>
</dbReference>
<gene>
    <name evidence="17" type="ORF">E0F26_03320</name>
</gene>